<dbReference type="PANTHER" id="PTHR36302:SF1">
    <property type="entry name" value="COPPER CHAPERONE PCU(A)C"/>
    <property type="match status" value="1"/>
</dbReference>
<dbReference type="Proteomes" id="UP000189177">
    <property type="component" value="Unassembled WGS sequence"/>
</dbReference>
<dbReference type="InterPro" id="IPR036182">
    <property type="entry name" value="PCuAC_sf"/>
</dbReference>
<evidence type="ECO:0008006" key="5">
    <source>
        <dbReference type="Google" id="ProtNLM"/>
    </source>
</evidence>
<accession>A0A1V2ZWU5</accession>
<dbReference type="PANTHER" id="PTHR36302">
    <property type="entry name" value="BLR7088 PROTEIN"/>
    <property type="match status" value="1"/>
</dbReference>
<dbReference type="Pfam" id="PF04314">
    <property type="entry name" value="PCuAC"/>
    <property type="match status" value="1"/>
</dbReference>
<evidence type="ECO:0000256" key="1">
    <source>
        <dbReference type="SAM" id="MobiDB-lite"/>
    </source>
</evidence>
<name>A0A1V2ZWU5_9GAMM</name>
<dbReference type="OrthoDB" id="9796962at2"/>
<proteinExistence type="predicted"/>
<feature type="compositionally biased region" description="Basic residues" evidence="1">
    <location>
        <begin position="172"/>
        <end position="182"/>
    </location>
</feature>
<dbReference type="InterPro" id="IPR058248">
    <property type="entry name" value="Lxx211020-like"/>
</dbReference>
<gene>
    <name evidence="3" type="ORF">B1A74_10365</name>
</gene>
<dbReference type="EMBL" id="MUZR01000044">
    <property type="protein sequence ID" value="OOC09594.1"/>
    <property type="molecule type" value="Genomic_DNA"/>
</dbReference>
<dbReference type="SUPFAM" id="SSF110087">
    <property type="entry name" value="DR1885-like metal-binding protein"/>
    <property type="match status" value="1"/>
</dbReference>
<dbReference type="AlphaFoldDB" id="A0A1V2ZWU5"/>
<dbReference type="STRING" id="252474.B1A74_10365"/>
<dbReference type="InterPro" id="IPR007410">
    <property type="entry name" value="LpqE-like"/>
</dbReference>
<evidence type="ECO:0000256" key="2">
    <source>
        <dbReference type="SAM" id="SignalP"/>
    </source>
</evidence>
<protein>
    <recommendedName>
        <fullName evidence="5">Copper chaperone PCu(A)C</fullName>
    </recommendedName>
</protein>
<evidence type="ECO:0000313" key="4">
    <source>
        <dbReference type="Proteomes" id="UP000189177"/>
    </source>
</evidence>
<keyword evidence="4" id="KW-1185">Reference proteome</keyword>
<feature type="region of interest" description="Disordered" evidence="1">
    <location>
        <begin position="158"/>
        <end position="182"/>
    </location>
</feature>
<comment type="caution">
    <text evidence="3">The sequence shown here is derived from an EMBL/GenBank/DDBJ whole genome shotgun (WGS) entry which is preliminary data.</text>
</comment>
<dbReference type="RefSeq" id="WP_077244589.1">
    <property type="nucleotide sequence ID" value="NZ_MUZR01000044.1"/>
</dbReference>
<feature type="signal peptide" evidence="2">
    <location>
        <begin position="1"/>
        <end position="30"/>
    </location>
</feature>
<dbReference type="Gene3D" id="2.60.40.1890">
    <property type="entry name" value="PCu(A)C copper chaperone"/>
    <property type="match status" value="1"/>
</dbReference>
<feature type="chain" id="PRO_5012979747" description="Copper chaperone PCu(A)C" evidence="2">
    <location>
        <begin position="31"/>
        <end position="182"/>
    </location>
</feature>
<keyword evidence="2" id="KW-0732">Signal</keyword>
<reference evidence="3 4" key="1">
    <citation type="submission" date="2017-02" db="EMBL/GenBank/DDBJ databases">
        <title>Genomic diversity within the haloalkaliphilic genus Thioalkalivibrio.</title>
        <authorList>
            <person name="Ahn A.-C."/>
            <person name="Meier-Kolthoff J."/>
            <person name="Overmars L."/>
            <person name="Richter M."/>
            <person name="Woyke T."/>
            <person name="Sorokin D.Y."/>
            <person name="Muyzer G."/>
        </authorList>
    </citation>
    <scope>NUCLEOTIDE SEQUENCE [LARGE SCALE GENOMIC DNA]</scope>
    <source>
        <strain evidence="3 4">HL17</strain>
    </source>
</reference>
<evidence type="ECO:0000313" key="3">
    <source>
        <dbReference type="EMBL" id="OOC09594.1"/>
    </source>
</evidence>
<organism evidence="3 4">
    <name type="scientific">Thioalkalivibrio halophilus</name>
    <dbReference type="NCBI Taxonomy" id="252474"/>
    <lineage>
        <taxon>Bacteria</taxon>
        <taxon>Pseudomonadati</taxon>
        <taxon>Pseudomonadota</taxon>
        <taxon>Gammaproteobacteria</taxon>
        <taxon>Chromatiales</taxon>
        <taxon>Ectothiorhodospiraceae</taxon>
        <taxon>Thioalkalivibrio</taxon>
    </lineage>
</organism>
<sequence>MTNISQYQRPGRLALAGAVFLALAATGVTAGEHAHGADETFACDCPEGLEIVSAPWVRMMPPGMGSTAAYLTLANHTDEDVELVRGESPVAGVTELHDHVQDDAGVMRMREVEAITIPAGGKTALEPGGLHVMLIDLHEPLERDQRVSVTLETAAGETAGFEATVRDGGGSRHGHGSGHHGH</sequence>